<evidence type="ECO:0000259" key="4">
    <source>
        <dbReference type="Pfam" id="PF25023"/>
    </source>
</evidence>
<sequence>MRKRYVLLFTLLAVGSAEASVKRTTQTEWHSDFAVPIERRIYDATNTLVAKQTWTYNARGQELTASQVDPVSGAARTTTTTYCEQTDVDAGACPRLGLVTAVDGPRNDVSDLITYAYYASDDATCVSAPTICPHRKGDLWKVTDALGHVIETLKYDGAGRALSVKDANGVITDFEYHPRGWLTARKVRGADAGVDSDDLITRIDYYPTGLVSSATLPDGSFTSYVYDAAHRLTDIVDADGNTIHYTLDNAGNRTREDVKGETGTIKRTLSRVYNQLGQMQSERDASNHPTGFTYDVTGNSDTATDALGRIVDNDYDPLNRLAKTIKDAGGIATQTQFQYDTRDQLTAVVDPKGLVTSYSYNAFGDLTQLESPDTGVATFGYDAAGNRISAVDARNELVSYNYDALNRLTVVDYSDTALSIGYVYDAVQADCTAEETFAVGRLTRIDDGSGSTKYCYDRFGNLTRKVQITNGQSFVLQYAYTKAGRLSGISYPDGTGVDYVRDGLGRVTEVGVTPVGGNRQMLLHSATYYPFGPTSGWTFGNGRTFVRTLDLDYRMQAIRSTGSGTGGLDLGYAWDAVGNLASIQAADLTSPPRMTFDYDALNRLIAFRDGPTGAMIESYTYDVTGNRTSFANAGGAQTYDYPTDSHRLTAVDGIGRSYDDAGNTTSIGGTAQEFVYNAAGRMSQVERNDAVVMQYAYNGKGEQVRKYLGVGNVYTLYDESGRWIGDYDSAGSPIQQGVWLDDLPVGVIASNQLHYVEADALSTPRAVIEPERDAAVWKWDIASEAFGNSVPNEDVDGDSVGFVFDLRFAGQRYDVASGLNQNGYRDYESATGRYQQADPLGLLADVSLYAYVSNQPLTFVDESGLAGTTKAPRNFGPGAGGSSADRRKATREFLRSASDRAPPDLRLPPVEADDYKVPDNSDNLTPGQGTCRQLEAFGLDLCGPGPKTQFKCAEYECKDPRNVCTRDNPTGWRRGPFMVGPGYSFANDPNCRCVRLRMIDRY</sequence>
<proteinExistence type="predicted"/>
<organism evidence="5 6">
    <name type="scientific">Lysobacter niastensis</name>
    <dbReference type="NCBI Taxonomy" id="380629"/>
    <lineage>
        <taxon>Bacteria</taxon>
        <taxon>Pseudomonadati</taxon>
        <taxon>Pseudomonadota</taxon>
        <taxon>Gammaproteobacteria</taxon>
        <taxon>Lysobacterales</taxon>
        <taxon>Lysobacteraceae</taxon>
        <taxon>Lysobacter</taxon>
    </lineage>
</organism>
<feature type="domain" description="Teneurin-like YD-shell" evidence="4">
    <location>
        <begin position="569"/>
        <end position="838"/>
    </location>
</feature>
<dbReference type="InterPro" id="IPR006530">
    <property type="entry name" value="YD"/>
</dbReference>
<dbReference type="PANTHER" id="PTHR32305">
    <property type="match status" value="1"/>
</dbReference>
<keyword evidence="1" id="KW-0677">Repeat</keyword>
<dbReference type="InterPro" id="IPR022385">
    <property type="entry name" value="Rhs_assc_core"/>
</dbReference>
<dbReference type="InterPro" id="IPR050708">
    <property type="entry name" value="T6SS_VgrG/RHS"/>
</dbReference>
<dbReference type="InterPro" id="IPR031325">
    <property type="entry name" value="RHS_repeat"/>
</dbReference>
<name>A0ABU1WF26_9GAMM</name>
<dbReference type="RefSeq" id="WP_310064390.1">
    <property type="nucleotide sequence ID" value="NZ_JAVDVY010000003.1"/>
</dbReference>
<evidence type="ECO:0000313" key="5">
    <source>
        <dbReference type="EMBL" id="MDR7136159.1"/>
    </source>
</evidence>
<comment type="caution">
    <text evidence="5">The sequence shown here is derived from an EMBL/GenBank/DDBJ whole genome shotgun (WGS) entry which is preliminary data.</text>
</comment>
<dbReference type="EMBL" id="JAVDVY010000003">
    <property type="protein sequence ID" value="MDR7136159.1"/>
    <property type="molecule type" value="Genomic_DNA"/>
</dbReference>
<feature type="signal peptide" evidence="3">
    <location>
        <begin position="1"/>
        <end position="19"/>
    </location>
</feature>
<dbReference type="PANTHER" id="PTHR32305:SF15">
    <property type="entry name" value="PROTEIN RHSA-RELATED"/>
    <property type="match status" value="1"/>
</dbReference>
<reference evidence="5 6" key="1">
    <citation type="submission" date="2023-07" db="EMBL/GenBank/DDBJ databases">
        <title>Sorghum-associated microbial communities from plants grown in Nebraska, USA.</title>
        <authorList>
            <person name="Schachtman D."/>
        </authorList>
    </citation>
    <scope>NUCLEOTIDE SEQUENCE [LARGE SCALE GENOMIC DNA]</scope>
    <source>
        <strain evidence="5 6">BE198</strain>
    </source>
</reference>
<feature type="compositionally biased region" description="Basic and acidic residues" evidence="2">
    <location>
        <begin position="894"/>
        <end position="903"/>
    </location>
</feature>
<accession>A0ABU1WF26</accession>
<keyword evidence="3" id="KW-0732">Signal</keyword>
<evidence type="ECO:0000256" key="3">
    <source>
        <dbReference type="SAM" id="SignalP"/>
    </source>
</evidence>
<dbReference type="Pfam" id="PF05593">
    <property type="entry name" value="RHS_repeat"/>
    <property type="match status" value="5"/>
</dbReference>
<dbReference type="Pfam" id="PF25023">
    <property type="entry name" value="TEN_YD-shell"/>
    <property type="match status" value="1"/>
</dbReference>
<feature type="chain" id="PRO_5046274251" evidence="3">
    <location>
        <begin position="20"/>
        <end position="1002"/>
    </location>
</feature>
<feature type="region of interest" description="Disordered" evidence="2">
    <location>
        <begin position="894"/>
        <end position="924"/>
    </location>
</feature>
<dbReference type="NCBIfam" id="TIGR01643">
    <property type="entry name" value="YD_repeat_2x"/>
    <property type="match status" value="5"/>
</dbReference>
<dbReference type="InterPro" id="IPR056823">
    <property type="entry name" value="TEN-like_YD-shell"/>
</dbReference>
<evidence type="ECO:0000256" key="1">
    <source>
        <dbReference type="ARBA" id="ARBA00022737"/>
    </source>
</evidence>
<protein>
    <submittedName>
        <fullName evidence="5">RHS repeat-associated protein</fullName>
    </submittedName>
</protein>
<evidence type="ECO:0000313" key="6">
    <source>
        <dbReference type="Proteomes" id="UP001251524"/>
    </source>
</evidence>
<dbReference type="Proteomes" id="UP001251524">
    <property type="component" value="Unassembled WGS sequence"/>
</dbReference>
<keyword evidence="6" id="KW-1185">Reference proteome</keyword>
<dbReference type="NCBIfam" id="TIGR03696">
    <property type="entry name" value="Rhs_assc_core"/>
    <property type="match status" value="1"/>
</dbReference>
<dbReference type="Gene3D" id="2.180.10.10">
    <property type="entry name" value="RHS repeat-associated core"/>
    <property type="match status" value="2"/>
</dbReference>
<gene>
    <name evidence="5" type="ORF">J2X06_003377</name>
</gene>
<evidence type="ECO:0000256" key="2">
    <source>
        <dbReference type="SAM" id="MobiDB-lite"/>
    </source>
</evidence>